<name>R7QJR6_CHOCR</name>
<sequence>MGITTREQQILVIAINIYSTLRRIAVTAREGRCCTAWTDARLHMYQDLSHHCMSACLHVCMSACLHVCMSACRASTTQAKTVPRTHNSAPVPPELLPPLPPP</sequence>
<dbReference type="Gramene" id="CDF37716">
    <property type="protein sequence ID" value="CDF37716"/>
    <property type="gene ID" value="CHC_T00005926001"/>
</dbReference>
<feature type="region of interest" description="Disordered" evidence="1">
    <location>
        <begin position="78"/>
        <end position="102"/>
    </location>
</feature>
<dbReference type="AlphaFoldDB" id="R7QJR6"/>
<dbReference type="Proteomes" id="UP000012073">
    <property type="component" value="Unassembled WGS sequence"/>
</dbReference>
<accession>R7QJR6</accession>
<proteinExistence type="predicted"/>
<evidence type="ECO:0000313" key="3">
    <source>
        <dbReference type="Proteomes" id="UP000012073"/>
    </source>
</evidence>
<feature type="compositionally biased region" description="Pro residues" evidence="1">
    <location>
        <begin position="90"/>
        <end position="102"/>
    </location>
</feature>
<evidence type="ECO:0000313" key="2">
    <source>
        <dbReference type="EMBL" id="CDF37716.1"/>
    </source>
</evidence>
<reference evidence="3" key="1">
    <citation type="journal article" date="2013" name="Proc. Natl. Acad. Sci. U.S.A.">
        <title>Genome structure and metabolic features in the red seaweed Chondrus crispus shed light on evolution of the Archaeplastida.</title>
        <authorList>
            <person name="Collen J."/>
            <person name="Porcel B."/>
            <person name="Carre W."/>
            <person name="Ball S.G."/>
            <person name="Chaparro C."/>
            <person name="Tonon T."/>
            <person name="Barbeyron T."/>
            <person name="Michel G."/>
            <person name="Noel B."/>
            <person name="Valentin K."/>
            <person name="Elias M."/>
            <person name="Artiguenave F."/>
            <person name="Arun A."/>
            <person name="Aury J.M."/>
            <person name="Barbosa-Neto J.F."/>
            <person name="Bothwell J.H."/>
            <person name="Bouget F.Y."/>
            <person name="Brillet L."/>
            <person name="Cabello-Hurtado F."/>
            <person name="Capella-Gutierrez S."/>
            <person name="Charrier B."/>
            <person name="Cladiere L."/>
            <person name="Cock J.M."/>
            <person name="Coelho S.M."/>
            <person name="Colleoni C."/>
            <person name="Czjzek M."/>
            <person name="Da Silva C."/>
            <person name="Delage L."/>
            <person name="Denoeud F."/>
            <person name="Deschamps P."/>
            <person name="Dittami S.M."/>
            <person name="Gabaldon T."/>
            <person name="Gachon C.M."/>
            <person name="Groisillier A."/>
            <person name="Herve C."/>
            <person name="Jabbari K."/>
            <person name="Katinka M."/>
            <person name="Kloareg B."/>
            <person name="Kowalczyk N."/>
            <person name="Labadie K."/>
            <person name="Leblanc C."/>
            <person name="Lopez P.J."/>
            <person name="McLachlan D.H."/>
            <person name="Meslet-Cladiere L."/>
            <person name="Moustafa A."/>
            <person name="Nehr Z."/>
            <person name="Nyvall Collen P."/>
            <person name="Panaud O."/>
            <person name="Partensky F."/>
            <person name="Poulain J."/>
            <person name="Rensing S.A."/>
            <person name="Rousvoal S."/>
            <person name="Samson G."/>
            <person name="Symeonidi A."/>
            <person name="Weissenbach J."/>
            <person name="Zambounis A."/>
            <person name="Wincker P."/>
            <person name="Boyen C."/>
        </authorList>
    </citation>
    <scope>NUCLEOTIDE SEQUENCE [LARGE SCALE GENOMIC DNA]</scope>
    <source>
        <strain evidence="3">cv. Stackhouse</strain>
    </source>
</reference>
<organism evidence="2 3">
    <name type="scientific">Chondrus crispus</name>
    <name type="common">Carrageen Irish moss</name>
    <name type="synonym">Polymorpha crispa</name>
    <dbReference type="NCBI Taxonomy" id="2769"/>
    <lineage>
        <taxon>Eukaryota</taxon>
        <taxon>Rhodophyta</taxon>
        <taxon>Florideophyceae</taxon>
        <taxon>Rhodymeniophycidae</taxon>
        <taxon>Gigartinales</taxon>
        <taxon>Gigartinaceae</taxon>
        <taxon>Chondrus</taxon>
    </lineage>
</organism>
<dbReference type="GeneID" id="17325316"/>
<dbReference type="RefSeq" id="XP_005717587.1">
    <property type="nucleotide sequence ID" value="XM_005717530.1"/>
</dbReference>
<dbReference type="KEGG" id="ccp:CHC_T00005926001"/>
<dbReference type="EMBL" id="HG001864">
    <property type="protein sequence ID" value="CDF37716.1"/>
    <property type="molecule type" value="Genomic_DNA"/>
</dbReference>
<evidence type="ECO:0000256" key="1">
    <source>
        <dbReference type="SAM" id="MobiDB-lite"/>
    </source>
</evidence>
<keyword evidence="3" id="KW-1185">Reference proteome</keyword>
<feature type="compositionally biased region" description="Polar residues" evidence="1">
    <location>
        <begin position="78"/>
        <end position="88"/>
    </location>
</feature>
<protein>
    <submittedName>
        <fullName evidence="2">Uncharacterized protein</fullName>
    </submittedName>
</protein>
<gene>
    <name evidence="2" type="ORF">CHC_T00005926001</name>
</gene>